<comment type="caution">
    <text evidence="2">The sequence shown here is derived from an EMBL/GenBank/DDBJ whole genome shotgun (WGS) entry which is preliminary data.</text>
</comment>
<sequence>MTGPVHAMRRVCRSTLKVHGDGADQIAMQRLLGVFDDEALYDIERIPGRGDEPDVELEFSDVAAGPYAALVRGSVDVLATMPGVVGAWHTDREVVLVRAPSVPTAALADAVDRYWLQALPRTSPDPAYGPVCHPDVSRAWNPPPVRAERDGSSAPRPWYAEEIHLAPSRRRMWTYLVCGSLAAAGGATLLATGGGSGAAALGLGVLNLAVGLRIAKQRRTLVA</sequence>
<protein>
    <submittedName>
        <fullName evidence="2">Uncharacterized protein</fullName>
    </submittedName>
</protein>
<dbReference type="RefSeq" id="WP_289444365.1">
    <property type="nucleotide sequence ID" value="NZ_JAUCGR010000001.1"/>
</dbReference>
<proteinExistence type="predicted"/>
<gene>
    <name evidence="2" type="ORF">QRT05_01015</name>
</gene>
<keyword evidence="3" id="KW-1185">Reference proteome</keyword>
<keyword evidence="1" id="KW-1133">Transmembrane helix</keyword>
<name>A0ABT7S2Y8_9CELL</name>
<keyword evidence="1" id="KW-0812">Transmembrane</keyword>
<evidence type="ECO:0000256" key="1">
    <source>
        <dbReference type="SAM" id="Phobius"/>
    </source>
</evidence>
<organism evidence="2 3">
    <name type="scientific">Cellulomonas edaphi</name>
    <dbReference type="NCBI Taxonomy" id="3053468"/>
    <lineage>
        <taxon>Bacteria</taxon>
        <taxon>Bacillati</taxon>
        <taxon>Actinomycetota</taxon>
        <taxon>Actinomycetes</taxon>
        <taxon>Micrococcales</taxon>
        <taxon>Cellulomonadaceae</taxon>
        <taxon>Cellulomonas</taxon>
    </lineage>
</organism>
<reference evidence="2 3" key="1">
    <citation type="submission" date="2023-06" db="EMBL/GenBank/DDBJ databases">
        <title>Cellulomonas sp. MW9 Whole genome sequence.</title>
        <authorList>
            <person name="Park S."/>
        </authorList>
    </citation>
    <scope>NUCLEOTIDE SEQUENCE [LARGE SCALE GENOMIC DNA]</scope>
    <source>
        <strain evidence="2 3">MW9</strain>
    </source>
</reference>
<keyword evidence="1" id="KW-0472">Membrane</keyword>
<evidence type="ECO:0000313" key="3">
    <source>
        <dbReference type="Proteomes" id="UP001321453"/>
    </source>
</evidence>
<accession>A0ABT7S2Y8</accession>
<feature type="transmembrane region" description="Helical" evidence="1">
    <location>
        <begin position="172"/>
        <end position="191"/>
    </location>
</feature>
<evidence type="ECO:0000313" key="2">
    <source>
        <dbReference type="EMBL" id="MDM7829899.1"/>
    </source>
</evidence>
<dbReference type="Proteomes" id="UP001321453">
    <property type="component" value="Unassembled WGS sequence"/>
</dbReference>
<feature type="transmembrane region" description="Helical" evidence="1">
    <location>
        <begin position="197"/>
        <end position="215"/>
    </location>
</feature>
<dbReference type="EMBL" id="JAUCGR010000001">
    <property type="protein sequence ID" value="MDM7829899.1"/>
    <property type="molecule type" value="Genomic_DNA"/>
</dbReference>